<dbReference type="InterPro" id="IPR011050">
    <property type="entry name" value="Pectin_lyase_fold/virulence"/>
</dbReference>
<dbReference type="GO" id="GO:0045490">
    <property type="term" value="P:pectin catabolic process"/>
    <property type="evidence" value="ECO:0007669"/>
    <property type="project" value="UniProtKB-UniRule"/>
</dbReference>
<dbReference type="PANTHER" id="PTHR31707">
    <property type="entry name" value="PECTINESTERASE"/>
    <property type="match status" value="1"/>
</dbReference>
<dbReference type="EMBL" id="CAMGYJ010000004">
    <property type="protein sequence ID" value="CAI0401956.1"/>
    <property type="molecule type" value="Genomic_DNA"/>
</dbReference>
<dbReference type="Gene3D" id="2.160.20.10">
    <property type="entry name" value="Single-stranded right-handed beta-helix, Pectin lyase-like"/>
    <property type="match status" value="1"/>
</dbReference>
<dbReference type="SUPFAM" id="SSF101148">
    <property type="entry name" value="Plant invertase/pectin methylesterase inhibitor"/>
    <property type="match status" value="1"/>
</dbReference>
<comment type="pathway">
    <text evidence="2 9">Glycan metabolism; pectin degradation; 2-dehydro-3-deoxy-D-gluconate from pectin: step 1/5.</text>
</comment>
<dbReference type="FunFam" id="2.160.20.10:FF:000001">
    <property type="entry name" value="Pectinesterase"/>
    <property type="match status" value="1"/>
</dbReference>
<accession>A0AAV0IWQ6</accession>
<protein>
    <recommendedName>
        <fullName evidence="9">Pectinesterase</fullName>
        <ecNumber evidence="9">3.1.1.11</ecNumber>
    </recommendedName>
</protein>
<dbReference type="InterPro" id="IPR000070">
    <property type="entry name" value="Pectinesterase_cat"/>
</dbReference>
<keyword evidence="7 9" id="KW-0063">Aspartyl esterase</keyword>
<feature type="domain" description="Pectinesterase inhibitor" evidence="10">
    <location>
        <begin position="27"/>
        <end position="192"/>
    </location>
</feature>
<evidence type="ECO:0000256" key="5">
    <source>
        <dbReference type="ARBA" id="ARBA00022512"/>
    </source>
</evidence>
<dbReference type="Gene3D" id="1.20.140.40">
    <property type="entry name" value="Invertase/pectin methylesterase inhibitor family protein"/>
    <property type="match status" value="1"/>
</dbReference>
<proteinExistence type="inferred from homology"/>
<dbReference type="GO" id="GO:0004857">
    <property type="term" value="F:enzyme inhibitor activity"/>
    <property type="evidence" value="ECO:0007669"/>
    <property type="project" value="InterPro"/>
</dbReference>
<dbReference type="Pfam" id="PF01095">
    <property type="entry name" value="Pectinesterase"/>
    <property type="match status" value="1"/>
</dbReference>
<dbReference type="Proteomes" id="UP001154282">
    <property type="component" value="Unassembled WGS sequence"/>
</dbReference>
<dbReference type="InterPro" id="IPR035513">
    <property type="entry name" value="Invertase/methylesterase_inhib"/>
</dbReference>
<keyword evidence="6 9" id="KW-0378">Hydrolase</keyword>
<evidence type="ECO:0000256" key="7">
    <source>
        <dbReference type="ARBA" id="ARBA00023085"/>
    </source>
</evidence>
<evidence type="ECO:0000313" key="12">
    <source>
        <dbReference type="Proteomes" id="UP001154282"/>
    </source>
</evidence>
<keyword evidence="9" id="KW-0732">Signal</keyword>
<sequence>MVSLVEVVVVVVVLSWLRLAEGARGADHDDEVLKHCHFTRYPGRCWQALVAELDESHRSSKQQLVGDHLGQISVLSALVRKTISETNLPSSHFTILDSRMEISQARRAQSASEYCKNLTGMSLQSLGQSLSALRNSPTKRKHDIQTWLSSVLTFHQACADSIHHSLSTADAASHISRKTSYLSQLISNALSLANRITSSDHSHSANKTSTSSGSGAGFPEWVSMKNRKLLQGGGGVIIRANAVVAKDGTGNYETISAAIAAAPGRSRFVIYVKAGVYNEKIHTNKDGITLVGDGKYATVIVGRDSVNGGSTMPGSATFTITGDGFIARDIGFQNTAGPAGEQAVALYAASDHSVFYRCSMTGYQDTLYALALALRQFYRECDISGTIDFIFGNAAAVFQNCNILLRRPRPGNSNVVFANGRTDPGQTTGFSLQASRISAASDLAPVKSNFDCYLGRPWKQYSRAVVMQSSIDPTISSKGWAEWPGQGSFSKTLYFGEFSNSGPGAGMSGRVKWAGFHALGPQEAAKFTVGNFIAGSSWLPSTGVTFIAGL</sequence>
<evidence type="ECO:0000256" key="6">
    <source>
        <dbReference type="ARBA" id="ARBA00022801"/>
    </source>
</evidence>
<evidence type="ECO:0000256" key="9">
    <source>
        <dbReference type="RuleBase" id="RU000589"/>
    </source>
</evidence>
<evidence type="ECO:0000256" key="8">
    <source>
        <dbReference type="PROSITE-ProRule" id="PRU10040"/>
    </source>
</evidence>
<feature type="active site" evidence="8">
    <location>
        <position position="388"/>
    </location>
</feature>
<feature type="signal peptide" evidence="9">
    <location>
        <begin position="1"/>
        <end position="22"/>
    </location>
</feature>
<reference evidence="11" key="1">
    <citation type="submission" date="2022-08" db="EMBL/GenBank/DDBJ databases">
        <authorList>
            <person name="Gutierrez-Valencia J."/>
        </authorList>
    </citation>
    <scope>NUCLEOTIDE SEQUENCE</scope>
</reference>
<gene>
    <name evidence="11" type="ORF">LITE_LOCUS11406</name>
</gene>
<dbReference type="SUPFAM" id="SSF51126">
    <property type="entry name" value="Pectin lyase-like"/>
    <property type="match status" value="1"/>
</dbReference>
<dbReference type="GO" id="GO:0042545">
    <property type="term" value="P:cell wall modification"/>
    <property type="evidence" value="ECO:0007669"/>
    <property type="project" value="UniProtKB-UniRule"/>
</dbReference>
<comment type="similarity">
    <text evidence="4">In the C-terminal section; belongs to the pectinesterase family.</text>
</comment>
<evidence type="ECO:0000313" key="11">
    <source>
        <dbReference type="EMBL" id="CAI0401956.1"/>
    </source>
</evidence>
<dbReference type="InterPro" id="IPR033131">
    <property type="entry name" value="Pectinesterase_Asp_AS"/>
</dbReference>
<dbReference type="Pfam" id="PF04043">
    <property type="entry name" value="PMEI"/>
    <property type="match status" value="1"/>
</dbReference>
<dbReference type="SMART" id="SM00856">
    <property type="entry name" value="PMEI"/>
    <property type="match status" value="1"/>
</dbReference>
<evidence type="ECO:0000256" key="3">
    <source>
        <dbReference type="ARBA" id="ARBA00006027"/>
    </source>
</evidence>
<dbReference type="AlphaFoldDB" id="A0AAV0IWQ6"/>
<dbReference type="PROSITE" id="PS00503">
    <property type="entry name" value="PECTINESTERASE_2"/>
    <property type="match status" value="1"/>
</dbReference>
<dbReference type="GO" id="GO:0030599">
    <property type="term" value="F:pectinesterase activity"/>
    <property type="evidence" value="ECO:0007669"/>
    <property type="project" value="UniProtKB-UniRule"/>
</dbReference>
<dbReference type="InterPro" id="IPR012334">
    <property type="entry name" value="Pectin_lyas_fold"/>
</dbReference>
<organism evidence="11 12">
    <name type="scientific">Linum tenue</name>
    <dbReference type="NCBI Taxonomy" id="586396"/>
    <lineage>
        <taxon>Eukaryota</taxon>
        <taxon>Viridiplantae</taxon>
        <taxon>Streptophyta</taxon>
        <taxon>Embryophyta</taxon>
        <taxon>Tracheophyta</taxon>
        <taxon>Spermatophyta</taxon>
        <taxon>Magnoliopsida</taxon>
        <taxon>eudicotyledons</taxon>
        <taxon>Gunneridae</taxon>
        <taxon>Pentapetalae</taxon>
        <taxon>rosids</taxon>
        <taxon>fabids</taxon>
        <taxon>Malpighiales</taxon>
        <taxon>Linaceae</taxon>
        <taxon>Linum</taxon>
    </lineage>
</organism>
<comment type="caution">
    <text evidence="11">The sequence shown here is derived from an EMBL/GenBank/DDBJ whole genome shotgun (WGS) entry which is preliminary data.</text>
</comment>
<evidence type="ECO:0000256" key="2">
    <source>
        <dbReference type="ARBA" id="ARBA00005184"/>
    </source>
</evidence>
<feature type="chain" id="PRO_5043095232" description="Pectinesterase" evidence="9">
    <location>
        <begin position="23"/>
        <end position="550"/>
    </location>
</feature>
<evidence type="ECO:0000256" key="1">
    <source>
        <dbReference type="ARBA" id="ARBA00004191"/>
    </source>
</evidence>
<keyword evidence="5" id="KW-0134">Cell wall</keyword>
<keyword evidence="12" id="KW-1185">Reference proteome</keyword>
<comment type="subcellular location">
    <subcellularLocation>
        <location evidence="1">Secreted</location>
        <location evidence="1">Cell wall</location>
    </subcellularLocation>
</comment>
<comment type="catalytic activity">
    <reaction evidence="9">
        <text>[(1-&gt;4)-alpha-D-galacturonosyl methyl ester](n) + n H2O = [(1-&gt;4)-alpha-D-galacturonosyl](n) + n methanol + n H(+)</text>
        <dbReference type="Rhea" id="RHEA:22380"/>
        <dbReference type="Rhea" id="RHEA-COMP:14570"/>
        <dbReference type="Rhea" id="RHEA-COMP:14573"/>
        <dbReference type="ChEBI" id="CHEBI:15377"/>
        <dbReference type="ChEBI" id="CHEBI:15378"/>
        <dbReference type="ChEBI" id="CHEBI:17790"/>
        <dbReference type="ChEBI" id="CHEBI:140522"/>
        <dbReference type="ChEBI" id="CHEBI:140523"/>
        <dbReference type="EC" id="3.1.1.11"/>
    </reaction>
</comment>
<dbReference type="EC" id="3.1.1.11" evidence="9"/>
<evidence type="ECO:0000259" key="10">
    <source>
        <dbReference type="SMART" id="SM00856"/>
    </source>
</evidence>
<comment type="similarity">
    <text evidence="3">In the N-terminal section; belongs to the PMEI family.</text>
</comment>
<dbReference type="InterPro" id="IPR006501">
    <property type="entry name" value="Pectinesterase_inhib_dom"/>
</dbReference>
<keyword evidence="5" id="KW-0964">Secreted</keyword>
<name>A0AAV0IWQ6_9ROSI</name>
<dbReference type="CDD" id="cd15798">
    <property type="entry name" value="PMEI-like_3"/>
    <property type="match status" value="1"/>
</dbReference>
<evidence type="ECO:0000256" key="4">
    <source>
        <dbReference type="ARBA" id="ARBA00007786"/>
    </source>
</evidence>